<evidence type="ECO:0000313" key="1">
    <source>
        <dbReference type="EMBL" id="CAB1447597.1"/>
    </source>
</evidence>
<dbReference type="AlphaFoldDB" id="A0A9N7VDJ7"/>
<evidence type="ECO:0000313" key="2">
    <source>
        <dbReference type="Proteomes" id="UP001153269"/>
    </source>
</evidence>
<gene>
    <name evidence="1" type="ORF">PLEPLA_LOCUS35280</name>
</gene>
<keyword evidence="2" id="KW-1185">Reference proteome</keyword>
<sequence>MRKREAVQASCRRCESIISGVRGGAAAASAAPTRAHASPGLLRKCRTCAHGRESPVRAAKLSPVMNVIVCVLTSGARIGYSRYVIQYERVGCGGSFTGSHPD</sequence>
<name>A0A9N7VDJ7_PLEPL</name>
<dbReference type="EMBL" id="CADEAL010003952">
    <property type="protein sequence ID" value="CAB1447597.1"/>
    <property type="molecule type" value="Genomic_DNA"/>
</dbReference>
<comment type="caution">
    <text evidence="1">The sequence shown here is derived from an EMBL/GenBank/DDBJ whole genome shotgun (WGS) entry which is preliminary data.</text>
</comment>
<accession>A0A9N7VDJ7</accession>
<dbReference type="Proteomes" id="UP001153269">
    <property type="component" value="Unassembled WGS sequence"/>
</dbReference>
<proteinExistence type="predicted"/>
<organism evidence="1 2">
    <name type="scientific">Pleuronectes platessa</name>
    <name type="common">European plaice</name>
    <dbReference type="NCBI Taxonomy" id="8262"/>
    <lineage>
        <taxon>Eukaryota</taxon>
        <taxon>Metazoa</taxon>
        <taxon>Chordata</taxon>
        <taxon>Craniata</taxon>
        <taxon>Vertebrata</taxon>
        <taxon>Euteleostomi</taxon>
        <taxon>Actinopterygii</taxon>
        <taxon>Neopterygii</taxon>
        <taxon>Teleostei</taxon>
        <taxon>Neoteleostei</taxon>
        <taxon>Acanthomorphata</taxon>
        <taxon>Carangaria</taxon>
        <taxon>Pleuronectiformes</taxon>
        <taxon>Pleuronectoidei</taxon>
        <taxon>Pleuronectidae</taxon>
        <taxon>Pleuronectes</taxon>
    </lineage>
</organism>
<reference evidence="1" key="1">
    <citation type="submission" date="2020-03" db="EMBL/GenBank/DDBJ databases">
        <authorList>
            <person name="Weist P."/>
        </authorList>
    </citation>
    <scope>NUCLEOTIDE SEQUENCE</scope>
</reference>
<protein>
    <submittedName>
        <fullName evidence="1">Uncharacterized protein</fullName>
    </submittedName>
</protein>